<protein>
    <submittedName>
        <fullName evidence="1">Uncharacterized protein</fullName>
    </submittedName>
</protein>
<dbReference type="EMBL" id="CAXKWB010006919">
    <property type="protein sequence ID" value="CAL4085010.1"/>
    <property type="molecule type" value="Genomic_DNA"/>
</dbReference>
<dbReference type="InterPro" id="IPR018159">
    <property type="entry name" value="Spectrin/alpha-actinin"/>
</dbReference>
<name>A0AAV2QG81_MEGNR</name>
<organism evidence="1 2">
    <name type="scientific">Meganyctiphanes norvegica</name>
    <name type="common">Northern krill</name>
    <name type="synonym">Thysanopoda norvegica</name>
    <dbReference type="NCBI Taxonomy" id="48144"/>
    <lineage>
        <taxon>Eukaryota</taxon>
        <taxon>Metazoa</taxon>
        <taxon>Ecdysozoa</taxon>
        <taxon>Arthropoda</taxon>
        <taxon>Crustacea</taxon>
        <taxon>Multicrustacea</taxon>
        <taxon>Malacostraca</taxon>
        <taxon>Eumalacostraca</taxon>
        <taxon>Eucarida</taxon>
        <taxon>Euphausiacea</taxon>
        <taxon>Euphausiidae</taxon>
        <taxon>Meganyctiphanes</taxon>
    </lineage>
</organism>
<dbReference type="AlphaFoldDB" id="A0AAV2QG81"/>
<evidence type="ECO:0000313" key="2">
    <source>
        <dbReference type="Proteomes" id="UP001497623"/>
    </source>
</evidence>
<keyword evidence="2" id="KW-1185">Reference proteome</keyword>
<dbReference type="SUPFAM" id="SSF46966">
    <property type="entry name" value="Spectrin repeat"/>
    <property type="match status" value="3"/>
</dbReference>
<gene>
    <name evidence="1" type="ORF">MNOR_LOCUS12579</name>
</gene>
<dbReference type="Gene3D" id="1.20.58.60">
    <property type="match status" value="2"/>
</dbReference>
<feature type="non-terminal residue" evidence="1">
    <location>
        <position position="1"/>
    </location>
</feature>
<dbReference type="SMART" id="SM00150">
    <property type="entry name" value="SPEC"/>
    <property type="match status" value="1"/>
</dbReference>
<comment type="caution">
    <text evidence="1">The sequence shown here is derived from an EMBL/GenBank/DDBJ whole genome shotgun (WGS) entry which is preliminary data.</text>
</comment>
<evidence type="ECO:0000313" key="1">
    <source>
        <dbReference type="EMBL" id="CAL4085010.1"/>
    </source>
</evidence>
<accession>A0AAV2QG81</accession>
<proteinExistence type="predicted"/>
<sequence length="608" mass="70456">KMTFWQENYGFVKDVYDARITKYQEWMDNLEKIVAKVMAQNVQYTYKEFKTIQDTLASLTRDLEKEGMKAWLDMMLEKVASPHGGEGESISAKDKELKTSERLKLQTLIDRHDLLLPSTVETQAKVEVYARCYAYGDDIKPTVKTLDEMLHLSIKEIHPHNMSMVDEQIDKCDKVINTIEAQRDSYEELLKRGQKLIKLPNHAPFLGELLSKMENTWKDANDKSQERIKLLKSTAVEWEKYDELRAAINDPVEKLEGEFKRYRKFFDPDMGTKKFGQKKQLWEDKKKACDDMLATINKCFDTIVVVAGEEKKDYLNKEVAEVVEKMTIIKKCEERLTKLVEYNDKLASTVNHARELDAWAKPTKEKIDNLASSPELAPDVRLKEVMAIYEEMEQKKPQLEPLNEEYKELLTEDDLEKSETAKKTLQEWDDIKAFTSDLCDQIEKESEVIKTDHQHYSDYLNVVNDFEPWIVEAETHCKNPLCRPQNFDEAQALLNGCKDFFALCETKKSALDNAAKARDTMAKKTNAENVVESLAGRWEAVKKISDDRVKTMTNVEQTWNDLQKTTIDLAAKMGEVPKQAKPDLEEIDKVFTAMKWLNDHKKELLAAI</sequence>
<dbReference type="Proteomes" id="UP001497623">
    <property type="component" value="Unassembled WGS sequence"/>
</dbReference>
<reference evidence="1 2" key="1">
    <citation type="submission" date="2024-05" db="EMBL/GenBank/DDBJ databases">
        <authorList>
            <person name="Wallberg A."/>
        </authorList>
    </citation>
    <scope>NUCLEOTIDE SEQUENCE [LARGE SCALE GENOMIC DNA]</scope>
</reference>